<reference evidence="1 2" key="1">
    <citation type="journal article" date="2013" name="Mar. Genomics">
        <title>Expression of sulfatases in Rhodopirellula baltica and the diversity of sulfatases in the genus Rhodopirellula.</title>
        <authorList>
            <person name="Wegner C.E."/>
            <person name="Richter-Heitmann T."/>
            <person name="Klindworth A."/>
            <person name="Klockow C."/>
            <person name="Richter M."/>
            <person name="Achstetter T."/>
            <person name="Glockner F.O."/>
            <person name="Harder J."/>
        </authorList>
    </citation>
    <scope>NUCLEOTIDE SEQUENCE [LARGE SCALE GENOMIC DNA]</scope>
    <source>
        <strain evidence="1 2">SM1</strain>
    </source>
</reference>
<dbReference type="PATRIC" id="fig|1265738.3.peg.4448"/>
<comment type="caution">
    <text evidence="1">The sequence shown here is derived from an EMBL/GenBank/DDBJ whole genome shotgun (WGS) entry which is preliminary data.</text>
</comment>
<dbReference type="AlphaFoldDB" id="M5RH19"/>
<evidence type="ECO:0000313" key="2">
    <source>
        <dbReference type="Proteomes" id="UP000011991"/>
    </source>
</evidence>
<name>M5RH19_9BACT</name>
<protein>
    <submittedName>
        <fullName evidence="1">Uncharacterized protein</fullName>
    </submittedName>
</protein>
<evidence type="ECO:0000313" key="1">
    <source>
        <dbReference type="EMBL" id="EMI18640.1"/>
    </source>
</evidence>
<sequence length="694" mass="77036">MNSIAIDEFGFALLRLDAAHDAKSLRGNRTARITLHWLWPGLDQPMSSEVLATVRWQAQTGKKKPCLIVEMPVSTLGLPSGVGSDQCEFGYQLMDLIEGDGTATASDHSFELDVEVPPSLHDWLLGGSKTLHPRHVFGSQCDVSNLFRSGLDTSVVAELTRLNERLTELSPLDRCEATTYGFQTHRCLFDVYAAAVGLRKLENPHDELFSDLEAGLERAIDRLANELQNGQTGTEQIVPSAIRVRQPNDNNTALKTAFWNLFGTYHQSLGFWAAWALIKDHDSPLLEVDGRATFPDDSHKRLHSETATLFARSKTINDRPSGHVLWFEVELFDDCPGVLAPDLSYFGLTDISELLRPIAECWSASGLASDYRGIWRLRSDYPGDDDTFRTLNNGRIVPCHEGELTGHSLQAAVLAALWAAAGQVPMDDGSGGIQLHDNGGESFRLIPQIAVSARIDPSTIHRHNTSISLNTITDESVDRKVNALNIYGDRSTADGSIFDTALVYAEQDALNELSERFPSESVADRNYLGIRIDSSVRTMDDVMNRMLEVNTWTRALHESVQEEWLKKWGYARNREGQFLAKESTIADEIPLRFKDAEGRWNSQYKDCVIALNDERQTVTLELSSDDESLRQTLDDDLADDLREEVERQIQAGGINTGSLAYMQNPVGGAVEEARDIEALTAAEEETDDVMGGEP</sequence>
<gene>
    <name evidence="1" type="ORF">RMSM_04434</name>
</gene>
<organism evidence="1 2">
    <name type="scientific">Rhodopirellula maiorica SM1</name>
    <dbReference type="NCBI Taxonomy" id="1265738"/>
    <lineage>
        <taxon>Bacteria</taxon>
        <taxon>Pseudomonadati</taxon>
        <taxon>Planctomycetota</taxon>
        <taxon>Planctomycetia</taxon>
        <taxon>Pirellulales</taxon>
        <taxon>Pirellulaceae</taxon>
        <taxon>Novipirellula</taxon>
    </lineage>
</organism>
<dbReference type="EMBL" id="ANOG01000633">
    <property type="protein sequence ID" value="EMI18640.1"/>
    <property type="molecule type" value="Genomic_DNA"/>
</dbReference>
<keyword evidence="2" id="KW-1185">Reference proteome</keyword>
<dbReference type="Proteomes" id="UP000011991">
    <property type="component" value="Unassembled WGS sequence"/>
</dbReference>
<accession>M5RH19</accession>
<proteinExistence type="predicted"/>